<dbReference type="PANTHER" id="PTHR10357">
    <property type="entry name" value="ALPHA-AMYLASE FAMILY MEMBER"/>
    <property type="match status" value="1"/>
</dbReference>
<accession>U5EPQ3</accession>
<evidence type="ECO:0000256" key="1">
    <source>
        <dbReference type="ARBA" id="ARBA00022729"/>
    </source>
</evidence>
<dbReference type="AlphaFoldDB" id="U5EPQ3"/>
<sequence>MNSLQISTDPTMLSADLSSLTTSPSVSTFMPEEDASICPLLPSTPSPPLDFTHPLTPSTGNDDNNIEERNDLVADTSSSGSSTDIGLNPDNEASNSLFNNTYPYYPAKCDNIIQENGMTGNMNMQLTKDMPSFVHWNWPLIRKCTFLLFLSGIAAMLSMVVYMIINLPSSCNPPVAWYKGNVFYEIFPASFQDSNNDGLGDLRGLIGRADYLKNLNVGAVRLNSIFPSQHYPDHYQNVTSLTEIDDILGKLDDLKRLSATLHERNISLLLDLPIYPFVKHLSPSSLRSQHYNESGGNYDGDNANDEVPIISEFLRLSRSIPEENFNTNPITNAIRFWISRASIDGFYIKGLEHFYDDPYLVENIKDWKYLLGSDRILIVSKKLIDQVNDEIAEILLQYVDLVDVYLDVTNGTQYIAEQVKEIMGNHLYKVDQPWIHWSLGGISERRISSKLSPNATLATTLMELMLPGTPNIFYGDEISLEEINDVTGEHSETKHLHHLSTMLWNAHQNEFTGRESLPWLPKGSASFHHLDQISDMIQLRIKSPSIYKNAVIKEDTTMGNTNIRASKNDLLIIERWYPRRHSFVSISNFGPYLISLDLSALFYSGELIIGGLSPKNSKIYFTDFEIRPFETLIIKLHK</sequence>
<dbReference type="PANTHER" id="PTHR10357:SF225">
    <property type="entry name" value="MALTASE 1-LIKE PROTEIN"/>
    <property type="match status" value="1"/>
</dbReference>
<keyword evidence="3" id="KW-0472">Membrane</keyword>
<dbReference type="Pfam" id="PF00128">
    <property type="entry name" value="Alpha-amylase"/>
    <property type="match status" value="1"/>
</dbReference>
<evidence type="ECO:0000256" key="3">
    <source>
        <dbReference type="SAM" id="Phobius"/>
    </source>
</evidence>
<evidence type="ECO:0000259" key="4">
    <source>
        <dbReference type="SMART" id="SM00642"/>
    </source>
</evidence>
<keyword evidence="3" id="KW-1133">Transmembrane helix</keyword>
<dbReference type="SMART" id="SM00642">
    <property type="entry name" value="Aamy"/>
    <property type="match status" value="1"/>
</dbReference>
<protein>
    <submittedName>
        <fullName evidence="5">Putative alpha amylase catalytic domain found in solute carrier family 3 member 1 protein</fullName>
    </submittedName>
</protein>
<dbReference type="GO" id="GO:0005975">
    <property type="term" value="P:carbohydrate metabolic process"/>
    <property type="evidence" value="ECO:0007669"/>
    <property type="project" value="InterPro"/>
</dbReference>
<dbReference type="InterPro" id="IPR006047">
    <property type="entry name" value="GH13_cat_dom"/>
</dbReference>
<dbReference type="SUPFAM" id="SSF51445">
    <property type="entry name" value="(Trans)glycosidases"/>
    <property type="match status" value="1"/>
</dbReference>
<proteinExistence type="evidence at transcript level"/>
<evidence type="ECO:0000313" key="5">
    <source>
        <dbReference type="EMBL" id="JAB56245.1"/>
    </source>
</evidence>
<feature type="domain" description="Glycosyl hydrolase family 13 catalytic" evidence="4">
    <location>
        <begin position="185"/>
        <end position="507"/>
    </location>
</feature>
<feature type="transmembrane region" description="Helical" evidence="3">
    <location>
        <begin position="146"/>
        <end position="165"/>
    </location>
</feature>
<feature type="region of interest" description="Disordered" evidence="2">
    <location>
        <begin position="36"/>
        <end position="67"/>
    </location>
</feature>
<reference evidence="5" key="1">
    <citation type="journal article" date="2014" name="Insect Biochem. Mol. Biol.">
        <title>An insight into the sialome of the frog biting fly, Corethrella appendiculata.</title>
        <authorList>
            <person name="Ribeiro J.M.C."/>
            <person name="Chagas A.C."/>
            <person name="Pham V.M."/>
            <person name="Lounibos L.P."/>
            <person name="Calvo E."/>
        </authorList>
    </citation>
    <scope>NUCLEOTIDE SEQUENCE</scope>
    <source>
        <tissue evidence="5">Salivary glands</tissue>
    </source>
</reference>
<evidence type="ECO:0000256" key="2">
    <source>
        <dbReference type="SAM" id="MobiDB-lite"/>
    </source>
</evidence>
<keyword evidence="1" id="KW-0732">Signal</keyword>
<keyword evidence="3" id="KW-0812">Transmembrane</keyword>
<dbReference type="InterPro" id="IPR017853">
    <property type="entry name" value="GH"/>
</dbReference>
<dbReference type="EMBL" id="GANO01003626">
    <property type="protein sequence ID" value="JAB56245.1"/>
    <property type="molecule type" value="mRNA"/>
</dbReference>
<dbReference type="Gene3D" id="3.20.20.80">
    <property type="entry name" value="Glycosidases"/>
    <property type="match status" value="1"/>
</dbReference>
<name>U5EPQ3_9DIPT</name>
<organism evidence="5">
    <name type="scientific">Corethrella appendiculata</name>
    <dbReference type="NCBI Taxonomy" id="1370023"/>
    <lineage>
        <taxon>Eukaryota</taxon>
        <taxon>Metazoa</taxon>
        <taxon>Ecdysozoa</taxon>
        <taxon>Arthropoda</taxon>
        <taxon>Hexapoda</taxon>
        <taxon>Insecta</taxon>
        <taxon>Pterygota</taxon>
        <taxon>Neoptera</taxon>
        <taxon>Endopterygota</taxon>
        <taxon>Diptera</taxon>
        <taxon>Nematocera</taxon>
        <taxon>Culicoidea</taxon>
        <taxon>Chaoboridae</taxon>
        <taxon>Corethrella</taxon>
    </lineage>
</organism>